<organism evidence="1 2">
    <name type="scientific">Aurantiacibacter spongiae</name>
    <dbReference type="NCBI Taxonomy" id="2488860"/>
    <lineage>
        <taxon>Bacteria</taxon>
        <taxon>Pseudomonadati</taxon>
        <taxon>Pseudomonadota</taxon>
        <taxon>Alphaproteobacteria</taxon>
        <taxon>Sphingomonadales</taxon>
        <taxon>Erythrobacteraceae</taxon>
        <taxon>Aurantiacibacter</taxon>
    </lineage>
</organism>
<keyword evidence="2" id="KW-1185">Reference proteome</keyword>
<dbReference type="AlphaFoldDB" id="A0A3N5DG92"/>
<gene>
    <name evidence="1" type="ORF">EG799_02960</name>
</gene>
<evidence type="ECO:0000313" key="2">
    <source>
        <dbReference type="Proteomes" id="UP000275232"/>
    </source>
</evidence>
<evidence type="ECO:0000313" key="1">
    <source>
        <dbReference type="EMBL" id="RPF70692.1"/>
    </source>
</evidence>
<name>A0A3N5DG92_9SPHN</name>
<accession>A0A3N5DG92</accession>
<dbReference type="Proteomes" id="UP000275232">
    <property type="component" value="Unassembled WGS sequence"/>
</dbReference>
<reference evidence="1 2" key="1">
    <citation type="submission" date="2018-11" db="EMBL/GenBank/DDBJ databases">
        <title>Erythrobacter spongiae sp. nov., isolated from a marine sponge.</title>
        <authorList>
            <person name="Zhuang L."/>
            <person name="Luo L."/>
        </authorList>
    </citation>
    <scope>NUCLEOTIDE SEQUENCE [LARGE SCALE GENOMIC DNA]</scope>
    <source>
        <strain evidence="1 2">HN-E23</strain>
    </source>
</reference>
<comment type="caution">
    <text evidence="1">The sequence shown here is derived from an EMBL/GenBank/DDBJ whole genome shotgun (WGS) entry which is preliminary data.</text>
</comment>
<proteinExistence type="predicted"/>
<protein>
    <submittedName>
        <fullName evidence="1">Uncharacterized protein</fullName>
    </submittedName>
</protein>
<dbReference type="EMBL" id="RPFZ01000001">
    <property type="protein sequence ID" value="RPF70692.1"/>
    <property type="molecule type" value="Genomic_DNA"/>
</dbReference>
<sequence length="105" mass="11556">MSIRFAAADHRLRTRMPRALARRFSLGGAANDNAAGSAGLLAERYRYAALRLFAQHGVEAADQARRQAVAARRGGDARGYRWWLEVCRALDGAMASRLDELARLA</sequence>